<evidence type="ECO:0000313" key="4">
    <source>
        <dbReference type="Proteomes" id="UP001218188"/>
    </source>
</evidence>
<keyword evidence="2" id="KW-0472">Membrane</keyword>
<keyword evidence="2" id="KW-1133">Transmembrane helix</keyword>
<reference evidence="3" key="1">
    <citation type="submission" date="2023-03" db="EMBL/GenBank/DDBJ databases">
        <title>Massive genome expansion in bonnet fungi (Mycena s.s.) driven by repeated elements and novel gene families across ecological guilds.</title>
        <authorList>
            <consortium name="Lawrence Berkeley National Laboratory"/>
            <person name="Harder C.B."/>
            <person name="Miyauchi S."/>
            <person name="Viragh M."/>
            <person name="Kuo A."/>
            <person name="Thoen E."/>
            <person name="Andreopoulos B."/>
            <person name="Lu D."/>
            <person name="Skrede I."/>
            <person name="Drula E."/>
            <person name="Henrissat B."/>
            <person name="Morin E."/>
            <person name="Kohler A."/>
            <person name="Barry K."/>
            <person name="LaButti K."/>
            <person name="Morin E."/>
            <person name="Salamov A."/>
            <person name="Lipzen A."/>
            <person name="Mereny Z."/>
            <person name="Hegedus B."/>
            <person name="Baldrian P."/>
            <person name="Stursova M."/>
            <person name="Weitz H."/>
            <person name="Taylor A."/>
            <person name="Grigoriev I.V."/>
            <person name="Nagy L.G."/>
            <person name="Martin F."/>
            <person name="Kauserud H."/>
        </authorList>
    </citation>
    <scope>NUCLEOTIDE SEQUENCE</scope>
    <source>
        <strain evidence="3">CBHHK200</strain>
    </source>
</reference>
<feature type="compositionally biased region" description="Gly residues" evidence="1">
    <location>
        <begin position="136"/>
        <end position="150"/>
    </location>
</feature>
<accession>A0AAD6WMT8</accession>
<feature type="transmembrane region" description="Helical" evidence="2">
    <location>
        <begin position="20"/>
        <end position="42"/>
    </location>
</feature>
<comment type="caution">
    <text evidence="3">The sequence shown here is derived from an EMBL/GenBank/DDBJ whole genome shotgun (WGS) entry which is preliminary data.</text>
</comment>
<organism evidence="3 4">
    <name type="scientific">Mycena alexandri</name>
    <dbReference type="NCBI Taxonomy" id="1745969"/>
    <lineage>
        <taxon>Eukaryota</taxon>
        <taxon>Fungi</taxon>
        <taxon>Dikarya</taxon>
        <taxon>Basidiomycota</taxon>
        <taxon>Agaricomycotina</taxon>
        <taxon>Agaricomycetes</taxon>
        <taxon>Agaricomycetidae</taxon>
        <taxon>Agaricales</taxon>
        <taxon>Marasmiineae</taxon>
        <taxon>Mycenaceae</taxon>
        <taxon>Mycena</taxon>
    </lineage>
</organism>
<keyword evidence="2" id="KW-0812">Transmembrane</keyword>
<protein>
    <submittedName>
        <fullName evidence="3">Uncharacterized protein</fullName>
    </submittedName>
</protein>
<feature type="region of interest" description="Disordered" evidence="1">
    <location>
        <begin position="91"/>
        <end position="150"/>
    </location>
</feature>
<sequence length="197" mass="21481">MPCFDGILAEYWRKKREPNIGANIGGILAQAFLAPILSHILAHGSRQFIIIFSLCYNKGARSSTVTTVSILAASLINSHISEAQGHAQTLRERSGSRRTANCVHPAPTSHWTHVQSPVRHERRQQKRHKGGREGRTGMGTGVTGLNRGGSMGTPQGTLHARMRKPGATCWTLLPDAAISNIASSDEVGVKLWRAMWD</sequence>
<evidence type="ECO:0000256" key="2">
    <source>
        <dbReference type="SAM" id="Phobius"/>
    </source>
</evidence>
<gene>
    <name evidence="3" type="ORF">C8F04DRAFT_1196950</name>
</gene>
<dbReference type="Proteomes" id="UP001218188">
    <property type="component" value="Unassembled WGS sequence"/>
</dbReference>
<dbReference type="EMBL" id="JARJCM010000271">
    <property type="protein sequence ID" value="KAJ7020198.1"/>
    <property type="molecule type" value="Genomic_DNA"/>
</dbReference>
<proteinExistence type="predicted"/>
<dbReference type="AlphaFoldDB" id="A0AAD6WMT8"/>
<name>A0AAD6WMT8_9AGAR</name>
<evidence type="ECO:0000256" key="1">
    <source>
        <dbReference type="SAM" id="MobiDB-lite"/>
    </source>
</evidence>
<feature type="compositionally biased region" description="Basic residues" evidence="1">
    <location>
        <begin position="120"/>
        <end position="130"/>
    </location>
</feature>
<keyword evidence="4" id="KW-1185">Reference proteome</keyword>
<evidence type="ECO:0000313" key="3">
    <source>
        <dbReference type="EMBL" id="KAJ7020198.1"/>
    </source>
</evidence>